<name>K9WCI6_9CYAN</name>
<dbReference type="EMBL" id="CP003630">
    <property type="protein sequence ID" value="AFZ17237.1"/>
    <property type="molecule type" value="Genomic_DNA"/>
</dbReference>
<feature type="transmembrane region" description="Helical" evidence="1">
    <location>
        <begin position="92"/>
        <end position="111"/>
    </location>
</feature>
<dbReference type="RefSeq" id="WP_015181397.1">
    <property type="nucleotide sequence ID" value="NC_019738.1"/>
</dbReference>
<evidence type="ECO:0000313" key="2">
    <source>
        <dbReference type="EMBL" id="AFZ17237.1"/>
    </source>
</evidence>
<dbReference type="PATRIC" id="fig|1173027.3.peg.1496"/>
<dbReference type="eggNOG" id="COG4487">
    <property type="taxonomic scope" value="Bacteria"/>
</dbReference>
<dbReference type="AlphaFoldDB" id="K9WCI6"/>
<keyword evidence="1" id="KW-0472">Membrane</keyword>
<proteinExistence type="predicted"/>
<feature type="transmembrane region" description="Helical" evidence="1">
    <location>
        <begin position="56"/>
        <end position="72"/>
    </location>
</feature>
<reference evidence="2 3" key="1">
    <citation type="submission" date="2012-06" db="EMBL/GenBank/DDBJ databases">
        <title>Finished chromosome of genome of Microcoleus sp. PCC 7113.</title>
        <authorList>
            <consortium name="US DOE Joint Genome Institute"/>
            <person name="Gugger M."/>
            <person name="Coursin T."/>
            <person name="Rippka R."/>
            <person name="Tandeau De Marsac N."/>
            <person name="Huntemann M."/>
            <person name="Wei C.-L."/>
            <person name="Han J."/>
            <person name="Detter J.C."/>
            <person name="Han C."/>
            <person name="Tapia R."/>
            <person name="Chen A."/>
            <person name="Kyrpides N."/>
            <person name="Mavromatis K."/>
            <person name="Markowitz V."/>
            <person name="Szeto E."/>
            <person name="Ivanova N."/>
            <person name="Pagani I."/>
            <person name="Pati A."/>
            <person name="Goodwin L."/>
            <person name="Nordberg H.P."/>
            <person name="Cantor M.N."/>
            <person name="Hua S.X."/>
            <person name="Woyke T."/>
            <person name="Kerfeld C.A."/>
        </authorList>
    </citation>
    <scope>NUCLEOTIDE SEQUENCE [LARGE SCALE GENOMIC DNA]</scope>
    <source>
        <strain evidence="2 3">PCC 7113</strain>
    </source>
</reference>
<organism evidence="2 3">
    <name type="scientific">Allocoleopsis franciscana PCC 7113</name>
    <dbReference type="NCBI Taxonomy" id="1173027"/>
    <lineage>
        <taxon>Bacteria</taxon>
        <taxon>Bacillati</taxon>
        <taxon>Cyanobacteriota</taxon>
        <taxon>Cyanophyceae</taxon>
        <taxon>Coleofasciculales</taxon>
        <taxon>Coleofasciculaceae</taxon>
        <taxon>Allocoleopsis</taxon>
        <taxon>Allocoleopsis franciscana</taxon>
    </lineage>
</organism>
<evidence type="ECO:0000313" key="3">
    <source>
        <dbReference type="Proteomes" id="UP000010471"/>
    </source>
</evidence>
<keyword evidence="1" id="KW-0812">Transmembrane</keyword>
<dbReference type="STRING" id="1173027.Mic7113_1353"/>
<dbReference type="NCBIfam" id="NF038305">
    <property type="entry name" value="HpsJ_fam"/>
    <property type="match status" value="1"/>
</dbReference>
<gene>
    <name evidence="2" type="ORF">Mic7113_1353</name>
</gene>
<keyword evidence="3" id="KW-1185">Reference proteome</keyword>
<dbReference type="KEGG" id="mic:Mic7113_1353"/>
<protein>
    <submittedName>
        <fullName evidence="2">Uncharacterized protein</fullName>
    </submittedName>
</protein>
<feature type="transmembrane region" description="Helical" evidence="1">
    <location>
        <begin position="233"/>
        <end position="252"/>
    </location>
</feature>
<feature type="transmembrane region" description="Helical" evidence="1">
    <location>
        <begin position="12"/>
        <end position="35"/>
    </location>
</feature>
<dbReference type="Proteomes" id="UP000010471">
    <property type="component" value="Chromosome"/>
</dbReference>
<sequence>MKSSPVYSPFTALALKVVGLIMIVSSLVDYIFLAIPLNAGQRAWQLAYVGQLVDRGILPMVGIAFLLLGYWLESSMGAPASEGRSLVQDLRFWALLLSSLLGLIFLLVLPLHINNVVQQSDAELKQLNDRVTLAQSQIEGRAQQIGALVKDPKGLAQLKQQLTELNQALESGRVPAEQQPQAKAYQQLLQTITQNPTKAISQEVDAAKAKIIKEKQDLENQTKTGAMKSALRTGLSSLLLAIGYITIGWSGLRNAGR</sequence>
<dbReference type="OrthoDB" id="532366at2"/>
<accession>K9WCI6</accession>
<keyword evidence="1" id="KW-1133">Transmembrane helix</keyword>
<dbReference type="HOGENOM" id="CLU_093778_0_0_3"/>
<dbReference type="InterPro" id="IPR047709">
    <property type="entry name" value="HpsJ-like"/>
</dbReference>
<evidence type="ECO:0000256" key="1">
    <source>
        <dbReference type="SAM" id="Phobius"/>
    </source>
</evidence>